<feature type="chain" id="PRO_5008788166" description="C-type lectin domain-containing protein" evidence="2">
    <location>
        <begin position="27"/>
        <end position="183"/>
    </location>
</feature>
<keyword evidence="1" id="KW-0472">Membrane</keyword>
<keyword evidence="1" id="KW-0812">Transmembrane</keyword>
<reference evidence="6" key="1">
    <citation type="submission" date="2012-12" db="EMBL/GenBank/DDBJ databases">
        <authorList>
            <person name="Hellsten U."/>
            <person name="Grimwood J."/>
            <person name="Chapman J.A."/>
            <person name="Shapiro H."/>
            <person name="Aerts A."/>
            <person name="Otillar R.P."/>
            <person name="Terry A.Y."/>
            <person name="Boore J.L."/>
            <person name="Simakov O."/>
            <person name="Marletaz F."/>
            <person name="Cho S.-J."/>
            <person name="Edsinger-Gonzales E."/>
            <person name="Havlak P."/>
            <person name="Kuo D.-H."/>
            <person name="Larsson T."/>
            <person name="Lv J."/>
            <person name="Arendt D."/>
            <person name="Savage R."/>
            <person name="Osoegawa K."/>
            <person name="de Jong P."/>
            <person name="Lindberg D.R."/>
            <person name="Seaver E.C."/>
            <person name="Weisblat D.A."/>
            <person name="Putnam N.H."/>
            <person name="Grigoriev I.V."/>
            <person name="Rokhsar D.S."/>
        </authorList>
    </citation>
    <scope>NUCLEOTIDE SEQUENCE</scope>
    <source>
        <strain evidence="6">I ESC-2004</strain>
    </source>
</reference>
<sequence length="183" mass="20726">MMRSSAGLHFALGLTVVILTSGYAEGDCVSGWNHIDVRCYKYFEKRKPFTDAKESCTNESAMLAKVDTQKVNDAVSEFVRNISGISEFWIGLTRANDQSEWRWMDGASSFIVWSKWEVDEPKARERCARLKLKAGRESRWYGISYKTPLLGALAAVAAIAVVLWIVALVLFIQRRKSLRNNPK</sequence>
<dbReference type="InterPro" id="IPR016186">
    <property type="entry name" value="C-type_lectin-like/link_sf"/>
</dbReference>
<name>R7UN49_CAPTE</name>
<evidence type="ECO:0000313" key="4">
    <source>
        <dbReference type="EMBL" id="ELU07513.1"/>
    </source>
</evidence>
<keyword evidence="1" id="KW-1133">Transmembrane helix</keyword>
<dbReference type="SUPFAM" id="SSF56436">
    <property type="entry name" value="C-type lectin-like"/>
    <property type="match status" value="1"/>
</dbReference>
<dbReference type="Gene3D" id="3.10.100.10">
    <property type="entry name" value="Mannose-Binding Protein A, subunit A"/>
    <property type="match status" value="1"/>
</dbReference>
<evidence type="ECO:0000256" key="1">
    <source>
        <dbReference type="SAM" id="Phobius"/>
    </source>
</evidence>
<reference evidence="4 6" key="2">
    <citation type="journal article" date="2013" name="Nature">
        <title>Insights into bilaterian evolution from three spiralian genomes.</title>
        <authorList>
            <person name="Simakov O."/>
            <person name="Marletaz F."/>
            <person name="Cho S.J."/>
            <person name="Edsinger-Gonzales E."/>
            <person name="Havlak P."/>
            <person name="Hellsten U."/>
            <person name="Kuo D.H."/>
            <person name="Larsson T."/>
            <person name="Lv J."/>
            <person name="Arendt D."/>
            <person name="Savage R."/>
            <person name="Osoegawa K."/>
            <person name="de Jong P."/>
            <person name="Grimwood J."/>
            <person name="Chapman J.A."/>
            <person name="Shapiro H."/>
            <person name="Aerts A."/>
            <person name="Otillar R.P."/>
            <person name="Terry A.Y."/>
            <person name="Boore J.L."/>
            <person name="Grigoriev I.V."/>
            <person name="Lindberg D.R."/>
            <person name="Seaver E.C."/>
            <person name="Weisblat D.A."/>
            <person name="Putnam N.H."/>
            <person name="Rokhsar D.S."/>
        </authorList>
    </citation>
    <scope>NUCLEOTIDE SEQUENCE</scope>
    <source>
        <strain evidence="4 6">I ESC-2004</strain>
    </source>
</reference>
<dbReference type="PANTHER" id="PTHR22801:SF63">
    <property type="entry name" value="C-TYPE LECTIN DOMAIN-CONTAINING PROTEIN"/>
    <property type="match status" value="1"/>
</dbReference>
<accession>R7UN49</accession>
<reference evidence="5" key="3">
    <citation type="submission" date="2015-06" db="UniProtKB">
        <authorList>
            <consortium name="EnsemblMetazoa"/>
        </authorList>
    </citation>
    <scope>IDENTIFICATION</scope>
</reference>
<dbReference type="OrthoDB" id="6337382at2759"/>
<keyword evidence="2" id="KW-0732">Signal</keyword>
<dbReference type="EnsemblMetazoa" id="CapteT224826">
    <property type="protein sequence ID" value="CapteP224826"/>
    <property type="gene ID" value="CapteG224826"/>
</dbReference>
<feature type="signal peptide" evidence="2">
    <location>
        <begin position="1"/>
        <end position="26"/>
    </location>
</feature>
<proteinExistence type="predicted"/>
<dbReference type="PANTHER" id="PTHR22801">
    <property type="entry name" value="LITHOSTATHINE"/>
    <property type="match status" value="1"/>
</dbReference>
<feature type="domain" description="C-type lectin" evidence="3">
    <location>
        <begin position="35"/>
        <end position="140"/>
    </location>
</feature>
<dbReference type="Proteomes" id="UP000014760">
    <property type="component" value="Unassembled WGS sequence"/>
</dbReference>
<dbReference type="EMBL" id="AMQN01007056">
    <property type="status" value="NOT_ANNOTATED_CDS"/>
    <property type="molecule type" value="Genomic_DNA"/>
</dbReference>
<evidence type="ECO:0000259" key="3">
    <source>
        <dbReference type="PROSITE" id="PS50041"/>
    </source>
</evidence>
<evidence type="ECO:0000256" key="2">
    <source>
        <dbReference type="SAM" id="SignalP"/>
    </source>
</evidence>
<evidence type="ECO:0000313" key="6">
    <source>
        <dbReference type="Proteomes" id="UP000014760"/>
    </source>
</evidence>
<feature type="transmembrane region" description="Helical" evidence="1">
    <location>
        <begin position="149"/>
        <end position="172"/>
    </location>
</feature>
<dbReference type="Pfam" id="PF00059">
    <property type="entry name" value="Lectin_C"/>
    <property type="match status" value="1"/>
</dbReference>
<dbReference type="OMA" id="RSHCYGY"/>
<organism evidence="4">
    <name type="scientific">Capitella teleta</name>
    <name type="common">Polychaete worm</name>
    <dbReference type="NCBI Taxonomy" id="283909"/>
    <lineage>
        <taxon>Eukaryota</taxon>
        <taxon>Metazoa</taxon>
        <taxon>Spiralia</taxon>
        <taxon>Lophotrochozoa</taxon>
        <taxon>Annelida</taxon>
        <taxon>Polychaeta</taxon>
        <taxon>Sedentaria</taxon>
        <taxon>Scolecida</taxon>
        <taxon>Capitellidae</taxon>
        <taxon>Capitella</taxon>
    </lineage>
</organism>
<dbReference type="EMBL" id="AMQN01007057">
    <property type="status" value="NOT_ANNOTATED_CDS"/>
    <property type="molecule type" value="Genomic_DNA"/>
</dbReference>
<dbReference type="InterPro" id="IPR001304">
    <property type="entry name" value="C-type_lectin-like"/>
</dbReference>
<keyword evidence="6" id="KW-1185">Reference proteome</keyword>
<protein>
    <recommendedName>
        <fullName evidence="3">C-type lectin domain-containing protein</fullName>
    </recommendedName>
</protein>
<dbReference type="PROSITE" id="PS50041">
    <property type="entry name" value="C_TYPE_LECTIN_2"/>
    <property type="match status" value="1"/>
</dbReference>
<dbReference type="InterPro" id="IPR050801">
    <property type="entry name" value="Ca-Dep_Lectins_ImmuneDev"/>
</dbReference>
<dbReference type="InterPro" id="IPR016187">
    <property type="entry name" value="CTDL_fold"/>
</dbReference>
<dbReference type="SMART" id="SM00034">
    <property type="entry name" value="CLECT"/>
    <property type="match status" value="1"/>
</dbReference>
<dbReference type="EMBL" id="KB299856">
    <property type="protein sequence ID" value="ELU07513.1"/>
    <property type="molecule type" value="Genomic_DNA"/>
</dbReference>
<evidence type="ECO:0000313" key="5">
    <source>
        <dbReference type="EnsemblMetazoa" id="CapteP224826"/>
    </source>
</evidence>
<dbReference type="CDD" id="cd00037">
    <property type="entry name" value="CLECT"/>
    <property type="match status" value="1"/>
</dbReference>
<dbReference type="STRING" id="283909.R7UN49"/>
<dbReference type="AlphaFoldDB" id="R7UN49"/>
<gene>
    <name evidence="4" type="ORF">CAPTEDRAFT_224826</name>
</gene>
<dbReference type="HOGENOM" id="CLU_1476512_0_0_1"/>